<feature type="compositionally biased region" description="Basic residues" evidence="1">
    <location>
        <begin position="71"/>
        <end position="81"/>
    </location>
</feature>
<evidence type="ECO:0000313" key="3">
    <source>
        <dbReference type="Proteomes" id="UP001328107"/>
    </source>
</evidence>
<evidence type="ECO:0000313" key="2">
    <source>
        <dbReference type="EMBL" id="GMR57962.1"/>
    </source>
</evidence>
<protein>
    <submittedName>
        <fullName evidence="2">Uncharacterized protein</fullName>
    </submittedName>
</protein>
<feature type="compositionally biased region" description="Basic and acidic residues" evidence="1">
    <location>
        <begin position="1"/>
        <end position="10"/>
    </location>
</feature>
<dbReference type="Proteomes" id="UP001328107">
    <property type="component" value="Unassembled WGS sequence"/>
</dbReference>
<sequence>RDRSSPRDQQEQGPSSRGKQPLQRRNSAKSANKSHTAKQTTTTTTTAKRGSGARVSITGKKAFHNPSPRRATPRKRKKSVMKKSEKKEKKKIDRKIMDFSNDTTPSEDSEEMRRRVTFPKDP</sequence>
<organism evidence="2 3">
    <name type="scientific">Pristionchus mayeri</name>
    <dbReference type="NCBI Taxonomy" id="1317129"/>
    <lineage>
        <taxon>Eukaryota</taxon>
        <taxon>Metazoa</taxon>
        <taxon>Ecdysozoa</taxon>
        <taxon>Nematoda</taxon>
        <taxon>Chromadorea</taxon>
        <taxon>Rhabditida</taxon>
        <taxon>Rhabditina</taxon>
        <taxon>Diplogasteromorpha</taxon>
        <taxon>Diplogasteroidea</taxon>
        <taxon>Neodiplogasteridae</taxon>
        <taxon>Pristionchus</taxon>
    </lineage>
</organism>
<dbReference type="AlphaFoldDB" id="A0AAN5D8G7"/>
<feature type="compositionally biased region" description="Basic and acidic residues" evidence="1">
    <location>
        <begin position="111"/>
        <end position="122"/>
    </location>
</feature>
<feature type="non-terminal residue" evidence="2">
    <location>
        <position position="122"/>
    </location>
</feature>
<name>A0AAN5D8G7_9BILA</name>
<comment type="caution">
    <text evidence="2">The sequence shown here is derived from an EMBL/GenBank/DDBJ whole genome shotgun (WGS) entry which is preliminary data.</text>
</comment>
<proteinExistence type="predicted"/>
<feature type="region of interest" description="Disordered" evidence="1">
    <location>
        <begin position="1"/>
        <end position="122"/>
    </location>
</feature>
<dbReference type="EMBL" id="BTRK01000006">
    <property type="protein sequence ID" value="GMR57962.1"/>
    <property type="molecule type" value="Genomic_DNA"/>
</dbReference>
<keyword evidence="3" id="KW-1185">Reference proteome</keyword>
<feature type="compositionally biased region" description="Polar residues" evidence="1">
    <location>
        <begin position="11"/>
        <end position="39"/>
    </location>
</feature>
<feature type="non-terminal residue" evidence="2">
    <location>
        <position position="1"/>
    </location>
</feature>
<evidence type="ECO:0000256" key="1">
    <source>
        <dbReference type="SAM" id="MobiDB-lite"/>
    </source>
</evidence>
<reference evidence="3" key="1">
    <citation type="submission" date="2022-10" db="EMBL/GenBank/DDBJ databases">
        <title>Genome assembly of Pristionchus species.</title>
        <authorList>
            <person name="Yoshida K."/>
            <person name="Sommer R.J."/>
        </authorList>
    </citation>
    <scope>NUCLEOTIDE SEQUENCE [LARGE SCALE GENOMIC DNA]</scope>
    <source>
        <strain evidence="3">RS5460</strain>
    </source>
</reference>
<gene>
    <name evidence="2" type="ORF">PMAYCL1PPCAC_28157</name>
</gene>
<feature type="compositionally biased region" description="Basic and acidic residues" evidence="1">
    <location>
        <begin position="82"/>
        <end position="97"/>
    </location>
</feature>
<accession>A0AAN5D8G7</accession>